<dbReference type="EMBL" id="SNRW01037626">
    <property type="protein sequence ID" value="KAA6353686.1"/>
    <property type="molecule type" value="Genomic_DNA"/>
</dbReference>
<organism evidence="1 2">
    <name type="scientific">Streblomastix strix</name>
    <dbReference type="NCBI Taxonomy" id="222440"/>
    <lineage>
        <taxon>Eukaryota</taxon>
        <taxon>Metamonada</taxon>
        <taxon>Preaxostyla</taxon>
        <taxon>Oxymonadida</taxon>
        <taxon>Streblomastigidae</taxon>
        <taxon>Streblomastix</taxon>
    </lineage>
</organism>
<dbReference type="Proteomes" id="UP000324800">
    <property type="component" value="Unassembled WGS sequence"/>
</dbReference>
<protein>
    <submittedName>
        <fullName evidence="1">Uncharacterized protein</fullName>
    </submittedName>
</protein>
<comment type="caution">
    <text evidence="1">The sequence shown here is derived from an EMBL/GenBank/DDBJ whole genome shotgun (WGS) entry which is preliminary data.</text>
</comment>
<dbReference type="AlphaFoldDB" id="A0A5J4T5J7"/>
<gene>
    <name evidence="1" type="ORF">EZS28_050786</name>
</gene>
<accession>A0A5J4T5J7</accession>
<reference evidence="1 2" key="1">
    <citation type="submission" date="2019-03" db="EMBL/GenBank/DDBJ databases">
        <title>Single cell metagenomics reveals metabolic interactions within the superorganism composed of flagellate Streblomastix strix and complex community of Bacteroidetes bacteria on its surface.</title>
        <authorList>
            <person name="Treitli S.C."/>
            <person name="Kolisko M."/>
            <person name="Husnik F."/>
            <person name="Keeling P."/>
            <person name="Hampl V."/>
        </authorList>
    </citation>
    <scope>NUCLEOTIDE SEQUENCE [LARGE SCALE GENOMIC DNA]</scope>
    <source>
        <strain evidence="1">ST1C</strain>
    </source>
</reference>
<evidence type="ECO:0000313" key="2">
    <source>
        <dbReference type="Proteomes" id="UP000324800"/>
    </source>
</evidence>
<name>A0A5J4T5J7_9EUKA</name>
<sequence length="18" mass="1973">TKLSGPSILSIELPELEF</sequence>
<evidence type="ECO:0000313" key="1">
    <source>
        <dbReference type="EMBL" id="KAA6353686.1"/>
    </source>
</evidence>
<proteinExistence type="predicted"/>
<feature type="non-terminal residue" evidence="1">
    <location>
        <position position="1"/>
    </location>
</feature>